<organism evidence="2 3">
    <name type="scientific">Methylobacterium gossipiicola</name>
    <dbReference type="NCBI Taxonomy" id="582675"/>
    <lineage>
        <taxon>Bacteria</taxon>
        <taxon>Pseudomonadati</taxon>
        <taxon>Pseudomonadota</taxon>
        <taxon>Alphaproteobacteria</taxon>
        <taxon>Hyphomicrobiales</taxon>
        <taxon>Methylobacteriaceae</taxon>
        <taxon>Methylobacterium</taxon>
    </lineage>
</organism>
<dbReference type="RefSeq" id="WP_091971379.1">
    <property type="nucleotide sequence ID" value="NZ_FOPM01000009.1"/>
</dbReference>
<dbReference type="AlphaFoldDB" id="A0A1I2UDA8"/>
<keyword evidence="2" id="KW-0238">DNA-binding</keyword>
<dbReference type="InterPro" id="IPR039422">
    <property type="entry name" value="MarR/SlyA-like"/>
</dbReference>
<dbReference type="InterPro" id="IPR036390">
    <property type="entry name" value="WH_DNA-bd_sf"/>
</dbReference>
<dbReference type="PANTHER" id="PTHR33164">
    <property type="entry name" value="TRANSCRIPTIONAL REGULATOR, MARR FAMILY"/>
    <property type="match status" value="1"/>
</dbReference>
<dbReference type="STRING" id="582675.SAMN05192565_10948"/>
<dbReference type="SMART" id="SM00347">
    <property type="entry name" value="HTH_MARR"/>
    <property type="match status" value="1"/>
</dbReference>
<keyword evidence="3" id="KW-1185">Reference proteome</keyword>
<dbReference type="GO" id="GO:0006950">
    <property type="term" value="P:response to stress"/>
    <property type="evidence" value="ECO:0007669"/>
    <property type="project" value="TreeGrafter"/>
</dbReference>
<name>A0A1I2UDA8_9HYPH</name>
<dbReference type="OrthoDB" id="2287011at2"/>
<dbReference type="GO" id="GO:0003700">
    <property type="term" value="F:DNA-binding transcription factor activity"/>
    <property type="evidence" value="ECO:0007669"/>
    <property type="project" value="InterPro"/>
</dbReference>
<dbReference type="PROSITE" id="PS50995">
    <property type="entry name" value="HTH_MARR_2"/>
    <property type="match status" value="1"/>
</dbReference>
<proteinExistence type="predicted"/>
<sequence length="153" mass="16506">MTKPTPGALCTCLAVRQGARQLTQLYDRHLAPAGLRATQYPILACLHRSGPMPIGALAAALVMDRTTLGRALRPLEREGLVTLDVGRDARMRDLSLTPRGGERLAVARPLWRDAQAAFEKGYGVEEAAALRVTMARVVETSRVAEMTSTANIA</sequence>
<dbReference type="Gene3D" id="1.10.10.10">
    <property type="entry name" value="Winged helix-like DNA-binding domain superfamily/Winged helix DNA-binding domain"/>
    <property type="match status" value="1"/>
</dbReference>
<feature type="domain" description="HTH marR-type" evidence="1">
    <location>
        <begin position="8"/>
        <end position="139"/>
    </location>
</feature>
<evidence type="ECO:0000313" key="3">
    <source>
        <dbReference type="Proteomes" id="UP000199229"/>
    </source>
</evidence>
<dbReference type="GO" id="GO:0003677">
    <property type="term" value="F:DNA binding"/>
    <property type="evidence" value="ECO:0007669"/>
    <property type="project" value="UniProtKB-KW"/>
</dbReference>
<accession>A0A1I2UDA8</accession>
<dbReference type="EMBL" id="FOPM01000009">
    <property type="protein sequence ID" value="SFG72826.1"/>
    <property type="molecule type" value="Genomic_DNA"/>
</dbReference>
<dbReference type="PANTHER" id="PTHR33164:SF105">
    <property type="entry name" value="TRANSCRIPTIONAL REPRESSOR PROTEIN-RELATED"/>
    <property type="match status" value="1"/>
</dbReference>
<dbReference type="SUPFAM" id="SSF46785">
    <property type="entry name" value="Winged helix' DNA-binding domain"/>
    <property type="match status" value="1"/>
</dbReference>
<dbReference type="Pfam" id="PF01047">
    <property type="entry name" value="MarR"/>
    <property type="match status" value="1"/>
</dbReference>
<evidence type="ECO:0000313" key="2">
    <source>
        <dbReference type="EMBL" id="SFG72826.1"/>
    </source>
</evidence>
<protein>
    <submittedName>
        <fullName evidence="2">DNA-binding transcriptional regulator, MarR family</fullName>
    </submittedName>
</protein>
<dbReference type="InterPro" id="IPR000835">
    <property type="entry name" value="HTH_MarR-typ"/>
</dbReference>
<evidence type="ECO:0000259" key="1">
    <source>
        <dbReference type="PROSITE" id="PS50995"/>
    </source>
</evidence>
<dbReference type="InterPro" id="IPR036388">
    <property type="entry name" value="WH-like_DNA-bd_sf"/>
</dbReference>
<reference evidence="3" key="1">
    <citation type="submission" date="2016-10" db="EMBL/GenBank/DDBJ databases">
        <authorList>
            <person name="Varghese N."/>
            <person name="Submissions S."/>
        </authorList>
    </citation>
    <scope>NUCLEOTIDE SEQUENCE [LARGE SCALE GENOMIC DNA]</scope>
    <source>
        <strain evidence="3">Gh-105</strain>
    </source>
</reference>
<dbReference type="Proteomes" id="UP000199229">
    <property type="component" value="Unassembled WGS sequence"/>
</dbReference>
<gene>
    <name evidence="2" type="ORF">SAMN05192565_10948</name>
</gene>